<proteinExistence type="predicted"/>
<evidence type="ECO:0000313" key="2">
    <source>
        <dbReference type="Proteomes" id="UP000698752"/>
    </source>
</evidence>
<keyword evidence="2" id="KW-1185">Reference proteome</keyword>
<dbReference type="Proteomes" id="UP000698752">
    <property type="component" value="Unassembled WGS sequence"/>
</dbReference>
<gene>
    <name evidence="1" type="ORF">GXW78_18240</name>
</gene>
<dbReference type="EMBL" id="JAAEDI010000019">
    <property type="protein sequence ID" value="MBR0651616.1"/>
    <property type="molecule type" value="Genomic_DNA"/>
</dbReference>
<sequence length="185" mass="19705">MASETDDLIDRIAALAAEAERLRTVPRYAGRADEVAKALDAAKAKLAAVLAGLSGEVAAADAAKTAAAEKRSADAVAAGKAGGAETARRRAAGFIGEPREIEPPIWEGDDEPPIEWRTSVERAILHRRRLAGPSPNMTQILRAVAAASGLTEATMRRRWFGSPKTRKAILALPLFLHPPRRKDDG</sequence>
<evidence type="ECO:0000313" key="1">
    <source>
        <dbReference type="EMBL" id="MBR0651616.1"/>
    </source>
</evidence>
<protein>
    <recommendedName>
        <fullName evidence="3">KfrA N-terminal DNA-binding domain-containing protein</fullName>
    </recommendedName>
</protein>
<accession>A0ABS5EKS1</accession>
<comment type="caution">
    <text evidence="1">The sequence shown here is derived from an EMBL/GenBank/DDBJ whole genome shotgun (WGS) entry which is preliminary data.</text>
</comment>
<name>A0ABS5EKS1_9PROT</name>
<evidence type="ECO:0008006" key="3">
    <source>
        <dbReference type="Google" id="ProtNLM"/>
    </source>
</evidence>
<dbReference type="RefSeq" id="WP_211870278.1">
    <property type="nucleotide sequence ID" value="NZ_JAAEDI010000019.1"/>
</dbReference>
<reference evidence="2" key="1">
    <citation type="journal article" date="2021" name="Syst. Appl. Microbiol.">
        <title>Roseomonas hellenica sp. nov., isolated from roots of wild-growing Alkanna tinctoria.</title>
        <authorList>
            <person name="Rat A."/>
            <person name="Naranjo H.D."/>
            <person name="Lebbe L."/>
            <person name="Cnockaert M."/>
            <person name="Krigas N."/>
            <person name="Grigoriadou K."/>
            <person name="Maloupa E."/>
            <person name="Willems A."/>
        </authorList>
    </citation>
    <scope>NUCLEOTIDE SEQUENCE [LARGE SCALE GENOMIC DNA]</scope>
    <source>
        <strain evidence="2">LMG 31159</strain>
    </source>
</reference>
<organism evidence="1 2">
    <name type="scientific">Neoroseomonas terrae</name>
    <dbReference type="NCBI Taxonomy" id="424799"/>
    <lineage>
        <taxon>Bacteria</taxon>
        <taxon>Pseudomonadati</taxon>
        <taxon>Pseudomonadota</taxon>
        <taxon>Alphaproteobacteria</taxon>
        <taxon>Acetobacterales</taxon>
        <taxon>Acetobacteraceae</taxon>
        <taxon>Neoroseomonas</taxon>
    </lineage>
</organism>